<dbReference type="InterPro" id="IPR006311">
    <property type="entry name" value="TAT_signal"/>
</dbReference>
<keyword evidence="3" id="KW-0378">Hydrolase</keyword>
<dbReference type="InterPro" id="IPR005135">
    <property type="entry name" value="Endo/exonuclease/phosphatase"/>
</dbReference>
<proteinExistence type="predicted"/>
<dbReference type="Proteomes" id="UP000298216">
    <property type="component" value="Unassembled WGS sequence"/>
</dbReference>
<keyword evidence="4" id="KW-1185">Reference proteome</keyword>
<protein>
    <submittedName>
        <fullName evidence="3">Endonuclease/exonuclease/phosphatase family protein</fullName>
    </submittedName>
</protein>
<dbReference type="OrthoDB" id="9793162at2"/>
<dbReference type="PROSITE" id="PS51318">
    <property type="entry name" value="TAT"/>
    <property type="match status" value="1"/>
</dbReference>
<keyword evidence="3" id="KW-0255">Endonuclease</keyword>
<comment type="caution">
    <text evidence="3">The sequence shown here is derived from an EMBL/GenBank/DDBJ whole genome shotgun (WGS) entry which is preliminary data.</text>
</comment>
<dbReference type="EMBL" id="SPVH01000001">
    <property type="protein sequence ID" value="TFW15100.1"/>
    <property type="molecule type" value="Genomic_DNA"/>
</dbReference>
<evidence type="ECO:0000313" key="3">
    <source>
        <dbReference type="EMBL" id="TFW15100.1"/>
    </source>
</evidence>
<dbReference type="Pfam" id="PF03372">
    <property type="entry name" value="Exo_endo_phos"/>
    <property type="match status" value="1"/>
</dbReference>
<keyword evidence="1" id="KW-0732">Signal</keyword>
<name>A0A4Y9S138_9CAUL</name>
<dbReference type="InterPro" id="IPR036691">
    <property type="entry name" value="Endo/exonu/phosph_ase_sf"/>
</dbReference>
<dbReference type="SUPFAM" id="SSF56219">
    <property type="entry name" value="DNase I-like"/>
    <property type="match status" value="1"/>
</dbReference>
<dbReference type="PANTHER" id="PTHR14859:SF1">
    <property type="entry name" value="PGAP2-INTERACTING PROTEIN"/>
    <property type="match status" value="1"/>
</dbReference>
<dbReference type="GO" id="GO:0016020">
    <property type="term" value="C:membrane"/>
    <property type="evidence" value="ECO:0007669"/>
    <property type="project" value="GOC"/>
</dbReference>
<feature type="chain" id="PRO_5021273637" evidence="1">
    <location>
        <begin position="34"/>
        <end position="282"/>
    </location>
</feature>
<organism evidence="3 4">
    <name type="scientific">Brevundimonas intermedia</name>
    <dbReference type="NCBI Taxonomy" id="74315"/>
    <lineage>
        <taxon>Bacteria</taxon>
        <taxon>Pseudomonadati</taxon>
        <taxon>Pseudomonadota</taxon>
        <taxon>Alphaproteobacteria</taxon>
        <taxon>Caulobacterales</taxon>
        <taxon>Caulobacteraceae</taxon>
        <taxon>Brevundimonas</taxon>
    </lineage>
</organism>
<dbReference type="Gene3D" id="3.60.10.10">
    <property type="entry name" value="Endonuclease/exonuclease/phosphatase"/>
    <property type="match status" value="1"/>
</dbReference>
<reference evidence="3 4" key="1">
    <citation type="submission" date="2019-03" db="EMBL/GenBank/DDBJ databases">
        <title>Draft genome of Brevundimonas sp. a heavy metal resistant soil bacteria.</title>
        <authorList>
            <person name="Soto J."/>
        </authorList>
    </citation>
    <scope>NUCLEOTIDE SEQUENCE [LARGE SCALE GENOMIC DNA]</scope>
    <source>
        <strain evidence="3 4">B-10</strain>
    </source>
</reference>
<dbReference type="InterPro" id="IPR051916">
    <property type="entry name" value="GPI-anchor_lipid_remodeler"/>
</dbReference>
<dbReference type="AlphaFoldDB" id="A0A4Y9S138"/>
<evidence type="ECO:0000256" key="1">
    <source>
        <dbReference type="SAM" id="SignalP"/>
    </source>
</evidence>
<dbReference type="GO" id="GO:0006506">
    <property type="term" value="P:GPI anchor biosynthetic process"/>
    <property type="evidence" value="ECO:0007669"/>
    <property type="project" value="TreeGrafter"/>
</dbReference>
<evidence type="ECO:0000313" key="4">
    <source>
        <dbReference type="Proteomes" id="UP000298216"/>
    </source>
</evidence>
<evidence type="ECO:0000259" key="2">
    <source>
        <dbReference type="Pfam" id="PF03372"/>
    </source>
</evidence>
<keyword evidence="3" id="KW-0540">Nuclease</keyword>
<keyword evidence="3" id="KW-0269">Exonuclease</keyword>
<accession>A0A4Y9S138</accession>
<gene>
    <name evidence="3" type="ORF">EGY25_00445</name>
</gene>
<dbReference type="PANTHER" id="PTHR14859">
    <property type="entry name" value="CALCOFLUOR WHITE HYPERSENSITIVE PROTEIN PRECURSOR"/>
    <property type="match status" value="1"/>
</dbReference>
<feature type="signal peptide" evidence="1">
    <location>
        <begin position="1"/>
        <end position="33"/>
    </location>
</feature>
<sequence>MTAPSRTSRAEHGVIGRRTLLAAAAFAPLAACAAIPAARPAAGLRLVTFNIWHNLGDWTARRPLLIAALKAQDADVIALQEVLEDANVGLGNQARMLARELGGYHVAFVSTDPEGAPRRYGNALLTRLPVLAEDSIKLEPLDDFRTALRLRVSVQGRPVDVVVTHLAWQPDAGPVRARQISSLLSWLPQEGVPLIVMGDFNAPLEVTGLATLTGPRFLSALPRGSVATTLNPAKGHPNRVIDHIFVEPEFFAPVEAHIFGDTPTNGEYPSDHFGVAATVRLR</sequence>
<dbReference type="GO" id="GO:0004527">
    <property type="term" value="F:exonuclease activity"/>
    <property type="evidence" value="ECO:0007669"/>
    <property type="project" value="UniProtKB-KW"/>
</dbReference>
<dbReference type="GO" id="GO:0004519">
    <property type="term" value="F:endonuclease activity"/>
    <property type="evidence" value="ECO:0007669"/>
    <property type="project" value="UniProtKB-KW"/>
</dbReference>
<feature type="domain" description="Endonuclease/exonuclease/phosphatase" evidence="2">
    <location>
        <begin position="47"/>
        <end position="272"/>
    </location>
</feature>